<evidence type="ECO:0000256" key="1">
    <source>
        <dbReference type="ARBA" id="ARBA00022670"/>
    </source>
</evidence>
<dbReference type="AlphaFoldDB" id="A0A097EMH0"/>
<keyword evidence="4" id="KW-0812">Transmembrane</keyword>
<keyword evidence="4" id="KW-0472">Membrane</keyword>
<protein>
    <recommendedName>
        <fullName evidence="7">DUF4760 domain-containing protein</fullName>
    </recommendedName>
</protein>
<feature type="transmembrane region" description="Helical" evidence="4">
    <location>
        <begin position="16"/>
        <end position="33"/>
    </location>
</feature>
<dbReference type="GO" id="GO:0008236">
    <property type="term" value="F:serine-type peptidase activity"/>
    <property type="evidence" value="ECO:0007669"/>
    <property type="project" value="UniProtKB-KW"/>
</dbReference>
<sequence>MDIIQITSGTSSSTPTFVAVAALIISIITIFMTRNNISFKIRSELALNNRQAWINEYRKKTSKLIMLADVMSCYSCDNDKINNFKELSLTMYSLMLMLNKKDNSELYELIEEVAQKAENLQSIGKFQSSEGFNKMIEISSELVNNRKKLFDLTHKMLKNEWKRIKKEAGLKDNDYSKSQCCFKNIF</sequence>
<keyword evidence="2" id="KW-0378">Hydrolase</keyword>
<dbReference type="EMBL" id="CP009574">
    <property type="protein sequence ID" value="AIT08769.1"/>
    <property type="molecule type" value="Genomic_DNA"/>
</dbReference>
<proteinExistence type="predicted"/>
<name>A0A097EMH0_9GAMM</name>
<dbReference type="Proteomes" id="UP000029672">
    <property type="component" value="Chromosome"/>
</dbReference>
<evidence type="ECO:0000313" key="6">
    <source>
        <dbReference type="Proteomes" id="UP000029672"/>
    </source>
</evidence>
<accession>A0A097EMH0</accession>
<dbReference type="InterPro" id="IPR023828">
    <property type="entry name" value="Peptidase_S8_Ser-AS"/>
</dbReference>
<evidence type="ECO:0000313" key="5">
    <source>
        <dbReference type="EMBL" id="AIT08769.1"/>
    </source>
</evidence>
<keyword evidence="1" id="KW-0645">Protease</keyword>
<dbReference type="STRING" id="1547445.LO80_01445"/>
<evidence type="ECO:0000256" key="3">
    <source>
        <dbReference type="ARBA" id="ARBA00022825"/>
    </source>
</evidence>
<keyword evidence="4" id="KW-1133">Transmembrane helix</keyword>
<dbReference type="RefSeq" id="WP_040007901.1">
    <property type="nucleotide sequence ID" value="NZ_CP009574.1"/>
</dbReference>
<evidence type="ECO:0008006" key="7">
    <source>
        <dbReference type="Google" id="ProtNLM"/>
    </source>
</evidence>
<organism evidence="5 6">
    <name type="scientific">Candidatus Francisella endociliophora</name>
    <dbReference type="NCBI Taxonomy" id="653937"/>
    <lineage>
        <taxon>Bacteria</taxon>
        <taxon>Pseudomonadati</taxon>
        <taxon>Pseudomonadota</taxon>
        <taxon>Gammaproteobacteria</taxon>
        <taxon>Thiotrichales</taxon>
        <taxon>Francisellaceae</taxon>
        <taxon>Francisella</taxon>
    </lineage>
</organism>
<dbReference type="KEGG" id="frf:LO80_01445"/>
<keyword evidence="6" id="KW-1185">Reference proteome</keyword>
<dbReference type="PROSITE" id="PS00138">
    <property type="entry name" value="SUBTILASE_SER"/>
    <property type="match status" value="1"/>
</dbReference>
<evidence type="ECO:0000256" key="2">
    <source>
        <dbReference type="ARBA" id="ARBA00022801"/>
    </source>
</evidence>
<gene>
    <name evidence="5" type="ORF">LO80_01445</name>
</gene>
<evidence type="ECO:0000256" key="4">
    <source>
        <dbReference type="SAM" id="Phobius"/>
    </source>
</evidence>
<keyword evidence="3" id="KW-0720">Serine protease</keyword>
<dbReference type="HOGENOM" id="CLU_1452455_0_0_6"/>
<dbReference type="GO" id="GO:0006508">
    <property type="term" value="P:proteolysis"/>
    <property type="evidence" value="ECO:0007669"/>
    <property type="project" value="UniProtKB-KW"/>
</dbReference>
<reference evidence="5 6" key="1">
    <citation type="submission" date="2014-10" db="EMBL/GenBank/DDBJ databases">
        <title>Whole genome sequence of Francisella endociliophora strain FSC1006, isolated from a laboratory culture of the marine ciliate Euplotes raikovi.</title>
        <authorList>
            <person name="Granberg M."/>
            <person name="Backman S."/>
            <person name="Lundmark E."/>
            <person name="Nilsson E."/>
            <person name="Karlsson E."/>
            <person name="Thelaus J."/>
            <person name="Ohrman C."/>
            <person name="Larkeryd A."/>
            <person name="Stenberg P."/>
        </authorList>
    </citation>
    <scope>NUCLEOTIDE SEQUENCE [LARGE SCALE GENOMIC DNA]</scope>
    <source>
        <strain evidence="5 6">FSC1006</strain>
    </source>
</reference>